<feature type="transmembrane region" description="Helical" evidence="6">
    <location>
        <begin position="208"/>
        <end position="230"/>
    </location>
</feature>
<keyword evidence="3 6" id="KW-0812">Transmembrane</keyword>
<keyword evidence="5 6" id="KW-0472">Membrane</keyword>
<dbReference type="InterPro" id="IPR037185">
    <property type="entry name" value="EmrE-like"/>
</dbReference>
<name>A0ABT7DVI3_9NEIS</name>
<evidence type="ECO:0000256" key="4">
    <source>
        <dbReference type="ARBA" id="ARBA00022989"/>
    </source>
</evidence>
<accession>A0ABT7DVI3</accession>
<feature type="domain" description="EamA" evidence="7">
    <location>
        <begin position="149"/>
        <end position="280"/>
    </location>
</feature>
<dbReference type="PANTHER" id="PTHR32322:SF2">
    <property type="entry name" value="EAMA DOMAIN-CONTAINING PROTEIN"/>
    <property type="match status" value="1"/>
</dbReference>
<comment type="subcellular location">
    <subcellularLocation>
        <location evidence="1">Membrane</location>
        <topology evidence="1">Multi-pass membrane protein</topology>
    </subcellularLocation>
</comment>
<reference evidence="8" key="1">
    <citation type="submission" date="2023-03" db="EMBL/GenBank/DDBJ databases">
        <title>Chitinimonas shenzhenensis gen. nov., sp. nov., a novel member of family Burkholderiaceae isolated from activated sludge collected in Shen Zhen, China.</title>
        <authorList>
            <person name="Wang X."/>
        </authorList>
    </citation>
    <scope>NUCLEOTIDE SEQUENCE</scope>
    <source>
        <strain evidence="8">DQS-5</strain>
    </source>
</reference>
<comment type="caution">
    <text evidence="8">The sequence shown here is derived from an EMBL/GenBank/DDBJ whole genome shotgun (WGS) entry which is preliminary data.</text>
</comment>
<proteinExistence type="inferred from homology"/>
<feature type="transmembrane region" description="Helical" evidence="6">
    <location>
        <begin position="35"/>
        <end position="57"/>
    </location>
</feature>
<dbReference type="NCBIfam" id="NF008432">
    <property type="entry name" value="PRK11272.1"/>
    <property type="match status" value="1"/>
</dbReference>
<evidence type="ECO:0000256" key="2">
    <source>
        <dbReference type="ARBA" id="ARBA00007362"/>
    </source>
</evidence>
<protein>
    <submittedName>
        <fullName evidence="8">Drug/metabolite exporter YedA</fullName>
    </submittedName>
</protein>
<feature type="transmembrane region" description="Helical" evidence="6">
    <location>
        <begin position="69"/>
        <end position="89"/>
    </location>
</feature>
<feature type="transmembrane region" description="Helical" evidence="6">
    <location>
        <begin position="146"/>
        <end position="166"/>
    </location>
</feature>
<dbReference type="EMBL" id="JARRAF010000003">
    <property type="protein sequence ID" value="MDK2123113.1"/>
    <property type="molecule type" value="Genomic_DNA"/>
</dbReference>
<dbReference type="Proteomes" id="UP001172778">
    <property type="component" value="Unassembled WGS sequence"/>
</dbReference>
<gene>
    <name evidence="8" type="primary">yedA</name>
    <name evidence="8" type="ORF">PZA18_03490</name>
</gene>
<evidence type="ECO:0000313" key="8">
    <source>
        <dbReference type="EMBL" id="MDK2123113.1"/>
    </source>
</evidence>
<evidence type="ECO:0000256" key="3">
    <source>
        <dbReference type="ARBA" id="ARBA00022692"/>
    </source>
</evidence>
<comment type="similarity">
    <text evidence="2">Belongs to the EamA transporter family.</text>
</comment>
<dbReference type="InterPro" id="IPR000620">
    <property type="entry name" value="EamA_dom"/>
</dbReference>
<evidence type="ECO:0000259" key="7">
    <source>
        <dbReference type="Pfam" id="PF00892"/>
    </source>
</evidence>
<evidence type="ECO:0000256" key="1">
    <source>
        <dbReference type="ARBA" id="ARBA00004141"/>
    </source>
</evidence>
<feature type="transmembrane region" description="Helical" evidence="6">
    <location>
        <begin position="123"/>
        <end position="140"/>
    </location>
</feature>
<feature type="transmembrane region" description="Helical" evidence="6">
    <location>
        <begin position="95"/>
        <end position="116"/>
    </location>
</feature>
<feature type="transmembrane region" description="Helical" evidence="6">
    <location>
        <begin position="178"/>
        <end position="196"/>
    </location>
</feature>
<sequence length="289" mass="30563">MSNRLLIPLCLAATYLIWGSTYLGIKWALESFPPLTLAGIRFVVAGLLMLAWARLSGLPWPSLRQLRNAAWVGFMMLTFGNGAVCIAEKNIASGVAALIVALTPLATVLMSLFWGVKARRIEWAGIAVGFAGIVLLNLDGNLRAEPFSVGLVVAACIVWGLASAWMPRLDMPQGPMSSAMQMLAGGIFCLPLAWLNGESVPTSVTFKAGAALVYLIVAGSMLAYSAYIWLLKHTRPALATSSCYANPVVALLLGVFLAQEAISAPIIAGMLAILSGVVMLGVAQSRART</sequence>
<keyword evidence="9" id="KW-1185">Reference proteome</keyword>
<evidence type="ECO:0000313" key="9">
    <source>
        <dbReference type="Proteomes" id="UP001172778"/>
    </source>
</evidence>
<evidence type="ECO:0000256" key="6">
    <source>
        <dbReference type="SAM" id="Phobius"/>
    </source>
</evidence>
<dbReference type="RefSeq" id="WP_284099402.1">
    <property type="nucleotide sequence ID" value="NZ_JARRAF010000003.1"/>
</dbReference>
<dbReference type="Pfam" id="PF00892">
    <property type="entry name" value="EamA"/>
    <property type="match status" value="2"/>
</dbReference>
<keyword evidence="4 6" id="KW-1133">Transmembrane helix</keyword>
<dbReference type="SUPFAM" id="SSF103481">
    <property type="entry name" value="Multidrug resistance efflux transporter EmrE"/>
    <property type="match status" value="2"/>
</dbReference>
<feature type="transmembrane region" description="Helical" evidence="6">
    <location>
        <begin position="264"/>
        <end position="283"/>
    </location>
</feature>
<organism evidence="8 9">
    <name type="scientific">Parachitinimonas caeni</name>
    <dbReference type="NCBI Taxonomy" id="3031301"/>
    <lineage>
        <taxon>Bacteria</taxon>
        <taxon>Pseudomonadati</taxon>
        <taxon>Pseudomonadota</taxon>
        <taxon>Betaproteobacteria</taxon>
        <taxon>Neisseriales</taxon>
        <taxon>Chitinibacteraceae</taxon>
        <taxon>Parachitinimonas</taxon>
    </lineage>
</organism>
<dbReference type="InterPro" id="IPR050638">
    <property type="entry name" value="AA-Vitamin_Transporters"/>
</dbReference>
<dbReference type="PANTHER" id="PTHR32322">
    <property type="entry name" value="INNER MEMBRANE TRANSPORTER"/>
    <property type="match status" value="1"/>
</dbReference>
<evidence type="ECO:0000256" key="5">
    <source>
        <dbReference type="ARBA" id="ARBA00023136"/>
    </source>
</evidence>
<feature type="domain" description="EamA" evidence="7">
    <location>
        <begin position="9"/>
        <end position="137"/>
    </location>
</feature>